<dbReference type="Proteomes" id="UP001372338">
    <property type="component" value="Unassembled WGS sequence"/>
</dbReference>
<accession>A0AAN9EPK5</accession>
<organism evidence="2 3">
    <name type="scientific">Crotalaria pallida</name>
    <name type="common">Smooth rattlebox</name>
    <name type="synonym">Crotalaria striata</name>
    <dbReference type="NCBI Taxonomy" id="3830"/>
    <lineage>
        <taxon>Eukaryota</taxon>
        <taxon>Viridiplantae</taxon>
        <taxon>Streptophyta</taxon>
        <taxon>Embryophyta</taxon>
        <taxon>Tracheophyta</taxon>
        <taxon>Spermatophyta</taxon>
        <taxon>Magnoliopsida</taxon>
        <taxon>eudicotyledons</taxon>
        <taxon>Gunneridae</taxon>
        <taxon>Pentapetalae</taxon>
        <taxon>rosids</taxon>
        <taxon>fabids</taxon>
        <taxon>Fabales</taxon>
        <taxon>Fabaceae</taxon>
        <taxon>Papilionoideae</taxon>
        <taxon>50 kb inversion clade</taxon>
        <taxon>genistoids sensu lato</taxon>
        <taxon>core genistoids</taxon>
        <taxon>Crotalarieae</taxon>
        <taxon>Crotalaria</taxon>
    </lineage>
</organism>
<keyword evidence="1" id="KW-0812">Transmembrane</keyword>
<feature type="transmembrane region" description="Helical" evidence="1">
    <location>
        <begin position="50"/>
        <end position="67"/>
    </location>
</feature>
<gene>
    <name evidence="2" type="ORF">RIF29_27192</name>
</gene>
<keyword evidence="3" id="KW-1185">Reference proteome</keyword>
<proteinExistence type="predicted"/>
<keyword evidence="1" id="KW-0472">Membrane</keyword>
<name>A0AAN9EPK5_CROPI</name>
<dbReference type="EMBL" id="JAYWIO010000005">
    <property type="protein sequence ID" value="KAK7260893.1"/>
    <property type="molecule type" value="Genomic_DNA"/>
</dbReference>
<reference evidence="2 3" key="1">
    <citation type="submission" date="2024-01" db="EMBL/GenBank/DDBJ databases">
        <title>The genomes of 5 underutilized Papilionoideae crops provide insights into root nodulation and disease resistanc.</title>
        <authorList>
            <person name="Yuan L."/>
        </authorList>
    </citation>
    <scope>NUCLEOTIDE SEQUENCE [LARGE SCALE GENOMIC DNA]</scope>
    <source>
        <strain evidence="2">ZHUSHIDOU_FW_LH</strain>
        <tissue evidence="2">Leaf</tissue>
    </source>
</reference>
<evidence type="ECO:0000256" key="1">
    <source>
        <dbReference type="SAM" id="Phobius"/>
    </source>
</evidence>
<comment type="caution">
    <text evidence="2">The sequence shown here is derived from an EMBL/GenBank/DDBJ whole genome shotgun (WGS) entry which is preliminary data.</text>
</comment>
<keyword evidence="1" id="KW-1133">Transmembrane helix</keyword>
<sequence length="68" mass="7713">MLLVPTHKSQHASSRLSPFSLSKTQNFELTSYSLFIIISGSSYASISNQLLIFVLLLGIFFFCFIFLF</sequence>
<evidence type="ECO:0000313" key="2">
    <source>
        <dbReference type="EMBL" id="KAK7260893.1"/>
    </source>
</evidence>
<dbReference type="AlphaFoldDB" id="A0AAN9EPK5"/>
<evidence type="ECO:0000313" key="3">
    <source>
        <dbReference type="Proteomes" id="UP001372338"/>
    </source>
</evidence>
<protein>
    <submittedName>
        <fullName evidence="2">Uncharacterized protein</fullName>
    </submittedName>
</protein>